<dbReference type="Proteomes" id="UP000693672">
    <property type="component" value="Unassembled WGS sequence"/>
</dbReference>
<protein>
    <submittedName>
        <fullName evidence="2">Uncharacterized protein</fullName>
    </submittedName>
</protein>
<dbReference type="AlphaFoldDB" id="A0A916K4G5"/>
<accession>A0A916K4G5</accession>
<feature type="region of interest" description="Disordered" evidence="1">
    <location>
        <begin position="1"/>
        <end position="49"/>
    </location>
</feature>
<sequence>MAKYNDKQADRQEQEETALTSDACANVNLGQADAPADRFADQDEYIDEP</sequence>
<dbReference type="EMBL" id="CAJVAS010000025">
    <property type="protein sequence ID" value="CAG7643703.1"/>
    <property type="molecule type" value="Genomic_DNA"/>
</dbReference>
<comment type="caution">
    <text evidence="2">The sequence shown here is derived from an EMBL/GenBank/DDBJ whole genome shotgun (WGS) entry which is preliminary data.</text>
</comment>
<keyword evidence="3" id="KW-1185">Reference proteome</keyword>
<gene>
    <name evidence="2" type="ORF">PAESOLCIP111_04532</name>
</gene>
<proteinExistence type="predicted"/>
<reference evidence="2" key="1">
    <citation type="submission" date="2021-06" db="EMBL/GenBank/DDBJ databases">
        <authorList>
            <person name="Criscuolo A."/>
        </authorList>
    </citation>
    <scope>NUCLEOTIDE SEQUENCE</scope>
    <source>
        <strain evidence="2">CIP111600</strain>
    </source>
</reference>
<evidence type="ECO:0000313" key="2">
    <source>
        <dbReference type="EMBL" id="CAG7643703.1"/>
    </source>
</evidence>
<dbReference type="RefSeq" id="WP_218094241.1">
    <property type="nucleotide sequence ID" value="NZ_CAJVAS010000025.1"/>
</dbReference>
<name>A0A916K4G5_9BACL</name>
<organism evidence="2 3">
    <name type="scientific">Paenibacillus solanacearum</name>
    <dbReference type="NCBI Taxonomy" id="2048548"/>
    <lineage>
        <taxon>Bacteria</taxon>
        <taxon>Bacillati</taxon>
        <taxon>Bacillota</taxon>
        <taxon>Bacilli</taxon>
        <taxon>Bacillales</taxon>
        <taxon>Paenibacillaceae</taxon>
        <taxon>Paenibacillus</taxon>
    </lineage>
</organism>
<feature type="compositionally biased region" description="Basic and acidic residues" evidence="1">
    <location>
        <begin position="1"/>
        <end position="14"/>
    </location>
</feature>
<evidence type="ECO:0000313" key="3">
    <source>
        <dbReference type="Proteomes" id="UP000693672"/>
    </source>
</evidence>
<evidence type="ECO:0000256" key="1">
    <source>
        <dbReference type="SAM" id="MobiDB-lite"/>
    </source>
</evidence>